<dbReference type="InterPro" id="IPR058533">
    <property type="entry name" value="Cation_efflux_TM"/>
</dbReference>
<keyword evidence="3" id="KW-0813">Transport</keyword>
<evidence type="ECO:0000256" key="2">
    <source>
        <dbReference type="ARBA" id="ARBA00008873"/>
    </source>
</evidence>
<comment type="similarity">
    <text evidence="2">Belongs to the cation diffusion facilitator (CDF) transporter (TC 2.A.4) family. SLC30A subfamily.</text>
</comment>
<evidence type="ECO:0000259" key="10">
    <source>
        <dbReference type="Pfam" id="PF16916"/>
    </source>
</evidence>
<dbReference type="AlphaFoldDB" id="A0AAP7CCC3"/>
<accession>A0AAP7CCC3</accession>
<name>A0AAP7CCC3_9CORY</name>
<dbReference type="GO" id="GO:0005385">
    <property type="term" value="F:zinc ion transmembrane transporter activity"/>
    <property type="evidence" value="ECO:0007669"/>
    <property type="project" value="TreeGrafter"/>
</dbReference>
<dbReference type="Pfam" id="PF16916">
    <property type="entry name" value="ZT_dimer"/>
    <property type="match status" value="1"/>
</dbReference>
<organism evidence="11 13">
    <name type="scientific">Corynebacterium coyleae</name>
    <dbReference type="NCBI Taxonomy" id="53374"/>
    <lineage>
        <taxon>Bacteria</taxon>
        <taxon>Bacillati</taxon>
        <taxon>Actinomycetota</taxon>
        <taxon>Actinomycetes</taxon>
        <taxon>Mycobacteriales</taxon>
        <taxon>Corynebacteriaceae</taxon>
        <taxon>Corynebacterium</taxon>
    </lineage>
</organism>
<evidence type="ECO:0000256" key="8">
    <source>
        <dbReference type="SAM" id="Phobius"/>
    </source>
</evidence>
<dbReference type="RefSeq" id="WP_070423026.1">
    <property type="nucleotide sequence ID" value="NZ_CP047198.1"/>
</dbReference>
<evidence type="ECO:0000256" key="1">
    <source>
        <dbReference type="ARBA" id="ARBA00004141"/>
    </source>
</evidence>
<proteinExistence type="inferred from homology"/>
<evidence type="ECO:0000313" key="14">
    <source>
        <dbReference type="Proteomes" id="UP000683520"/>
    </source>
</evidence>
<dbReference type="Gene3D" id="1.20.1510.10">
    <property type="entry name" value="Cation efflux protein transmembrane domain"/>
    <property type="match status" value="1"/>
</dbReference>
<evidence type="ECO:0000256" key="6">
    <source>
        <dbReference type="ARBA" id="ARBA00023065"/>
    </source>
</evidence>
<dbReference type="PANTHER" id="PTHR11562:SF17">
    <property type="entry name" value="RE54080P-RELATED"/>
    <property type="match status" value="1"/>
</dbReference>
<dbReference type="Proteomes" id="UP000591626">
    <property type="component" value="Unassembled WGS sequence"/>
</dbReference>
<gene>
    <name evidence="11" type="ORF">HC138_05925</name>
    <name evidence="12" type="ORF">I6L55_10385</name>
</gene>
<sequence length="303" mass="32032">MHNHSDHAHHDHAHGARVDAPTKAIGAALAVTATVFVAELVGGVISGSVALLADAMHMLSDAAGLIIAMAAVLVGKRAATSYATYGYRRVEVLAAMINAATVLAVSVWIAIEALRRLRDPAPIDTGPMMIIAAIGLAANALSAWILYSQQKESINVRGAYLHVLVDMFGSIAVLGAGAIVALTGFTAADPIASLLIAGLIVPRAWKLMAESVGVMLERVPEGFDAEEVEAELRALPGVRDLHDLHLWSLDGVSVIATVHIVAAEGEDRDQLLDRVQAELHRLGVEHATVQIELPEHIEHETVC</sequence>
<evidence type="ECO:0000313" key="12">
    <source>
        <dbReference type="EMBL" id="QXB18269.1"/>
    </source>
</evidence>
<feature type="domain" description="Cation efflux protein transmembrane" evidence="9">
    <location>
        <begin position="27"/>
        <end position="215"/>
    </location>
</feature>
<reference evidence="11 13" key="1">
    <citation type="submission" date="2020-03" db="EMBL/GenBank/DDBJ databases">
        <title>Draft genome sequences of bacterial isolates from the female urobiome.</title>
        <authorList>
            <person name="Miller-Ensminger T."/>
            <person name="Wolfe A.J."/>
            <person name="Putonti C."/>
        </authorList>
    </citation>
    <scope>NUCLEOTIDE SEQUENCE [LARGE SCALE GENOMIC DNA]</scope>
    <source>
        <strain evidence="11 13">UMB8490</strain>
    </source>
</reference>
<dbReference type="Proteomes" id="UP000683520">
    <property type="component" value="Chromosome"/>
</dbReference>
<comment type="subcellular location">
    <subcellularLocation>
        <location evidence="1">Membrane</location>
        <topology evidence="1">Multi-pass membrane protein</topology>
    </subcellularLocation>
</comment>
<keyword evidence="5 8" id="KW-1133">Transmembrane helix</keyword>
<dbReference type="InterPro" id="IPR036837">
    <property type="entry name" value="Cation_efflux_CTD_sf"/>
</dbReference>
<evidence type="ECO:0000256" key="5">
    <source>
        <dbReference type="ARBA" id="ARBA00022989"/>
    </source>
</evidence>
<dbReference type="EMBL" id="CP077302">
    <property type="protein sequence ID" value="QXB18269.1"/>
    <property type="molecule type" value="Genomic_DNA"/>
</dbReference>
<evidence type="ECO:0000256" key="7">
    <source>
        <dbReference type="ARBA" id="ARBA00023136"/>
    </source>
</evidence>
<reference evidence="12 14" key="2">
    <citation type="submission" date="2021-06" db="EMBL/GenBank/DDBJ databases">
        <title>FDA dAtabase for Regulatory Grade micrObial Sequences (FDA-ARGOS): Supporting development and validation of Infectious Disease Dx tests.</title>
        <authorList>
            <person name="Sproer C."/>
            <person name="Gronow S."/>
            <person name="Severitt S."/>
            <person name="Schroder I."/>
            <person name="Tallon L."/>
            <person name="Sadzewicz L."/>
            <person name="Zhao X."/>
            <person name="Boylan J."/>
            <person name="Ott S."/>
            <person name="Bowen H."/>
            <person name="Vavikolanu K."/>
            <person name="Mehta A."/>
            <person name="Aluvathingal J."/>
            <person name="Nadendla S."/>
            <person name="Lowell S."/>
            <person name="Myers T."/>
            <person name="Yan Y."/>
        </authorList>
    </citation>
    <scope>NUCLEOTIDE SEQUENCE [LARGE SCALE GENOMIC DNA]</scope>
    <source>
        <strain evidence="12 14">FDAARGOS 1425</strain>
    </source>
</reference>
<dbReference type="GO" id="GO:0005886">
    <property type="term" value="C:plasma membrane"/>
    <property type="evidence" value="ECO:0007669"/>
    <property type="project" value="TreeGrafter"/>
</dbReference>
<dbReference type="Pfam" id="PF01545">
    <property type="entry name" value="Cation_efflux"/>
    <property type="match status" value="1"/>
</dbReference>
<keyword evidence="14" id="KW-1185">Reference proteome</keyword>
<dbReference type="InterPro" id="IPR027470">
    <property type="entry name" value="Cation_efflux_CTD"/>
</dbReference>
<evidence type="ECO:0000256" key="3">
    <source>
        <dbReference type="ARBA" id="ARBA00022448"/>
    </source>
</evidence>
<keyword evidence="6" id="KW-0406">Ion transport</keyword>
<evidence type="ECO:0000256" key="4">
    <source>
        <dbReference type="ARBA" id="ARBA00022692"/>
    </source>
</evidence>
<dbReference type="SUPFAM" id="SSF161111">
    <property type="entry name" value="Cation efflux protein transmembrane domain-like"/>
    <property type="match status" value="1"/>
</dbReference>
<dbReference type="InterPro" id="IPR027469">
    <property type="entry name" value="Cation_efflux_TMD_sf"/>
</dbReference>
<dbReference type="GeneID" id="92750592"/>
<feature type="transmembrane region" description="Helical" evidence="8">
    <location>
        <begin position="159"/>
        <end position="181"/>
    </location>
</feature>
<dbReference type="SUPFAM" id="SSF160240">
    <property type="entry name" value="Cation efflux protein cytoplasmic domain-like"/>
    <property type="match status" value="1"/>
</dbReference>
<dbReference type="NCBIfam" id="TIGR01297">
    <property type="entry name" value="CDF"/>
    <property type="match status" value="1"/>
</dbReference>
<dbReference type="InterPro" id="IPR002524">
    <property type="entry name" value="Cation_efflux"/>
</dbReference>
<evidence type="ECO:0000259" key="9">
    <source>
        <dbReference type="Pfam" id="PF01545"/>
    </source>
</evidence>
<feature type="transmembrane region" description="Helical" evidence="8">
    <location>
        <begin position="90"/>
        <end position="111"/>
    </location>
</feature>
<keyword evidence="4 8" id="KW-0812">Transmembrane</keyword>
<keyword evidence="7 8" id="KW-0472">Membrane</keyword>
<dbReference type="InterPro" id="IPR050681">
    <property type="entry name" value="CDF/SLC30A"/>
</dbReference>
<dbReference type="PANTHER" id="PTHR11562">
    <property type="entry name" value="CATION EFFLUX PROTEIN/ ZINC TRANSPORTER"/>
    <property type="match status" value="1"/>
</dbReference>
<dbReference type="EMBL" id="JAAUVV010000009">
    <property type="protein sequence ID" value="NJJ03890.1"/>
    <property type="molecule type" value="Genomic_DNA"/>
</dbReference>
<evidence type="ECO:0000313" key="11">
    <source>
        <dbReference type="EMBL" id="NJJ03890.1"/>
    </source>
</evidence>
<feature type="transmembrane region" description="Helical" evidence="8">
    <location>
        <begin position="126"/>
        <end position="147"/>
    </location>
</feature>
<feature type="transmembrane region" description="Helical" evidence="8">
    <location>
        <begin position="58"/>
        <end position="78"/>
    </location>
</feature>
<evidence type="ECO:0000313" key="13">
    <source>
        <dbReference type="Proteomes" id="UP000591626"/>
    </source>
</evidence>
<feature type="domain" description="Cation efflux protein cytoplasmic" evidence="10">
    <location>
        <begin position="221"/>
        <end position="292"/>
    </location>
</feature>
<feature type="transmembrane region" description="Helical" evidence="8">
    <location>
        <begin position="27"/>
        <end position="52"/>
    </location>
</feature>
<protein>
    <submittedName>
        <fullName evidence="12">Cation diffusion facilitator family transporter</fullName>
    </submittedName>
    <submittedName>
        <fullName evidence="11">Cation transporter</fullName>
    </submittedName>
</protein>